<dbReference type="PROSITE" id="PS50883">
    <property type="entry name" value="EAL"/>
    <property type="match status" value="1"/>
</dbReference>
<evidence type="ECO:0000259" key="3">
    <source>
        <dbReference type="PROSITE" id="PS50887"/>
    </source>
</evidence>
<dbReference type="CDD" id="cd01949">
    <property type="entry name" value="GGDEF"/>
    <property type="match status" value="1"/>
</dbReference>
<reference evidence="4 5" key="1">
    <citation type="submission" date="2024-06" db="EMBL/GenBank/DDBJ databases">
        <title>Genomic Encyclopedia of Type Strains, Phase IV (KMG-IV): sequencing the most valuable type-strain genomes for metagenomic binning, comparative biology and taxonomic classification.</title>
        <authorList>
            <person name="Goeker M."/>
        </authorList>
    </citation>
    <scope>NUCLEOTIDE SEQUENCE [LARGE SCALE GENOMIC DNA]</scope>
    <source>
        <strain evidence="4 5">DSM 105042</strain>
    </source>
</reference>
<dbReference type="Pfam" id="PF12860">
    <property type="entry name" value="PAS_7"/>
    <property type="match status" value="1"/>
</dbReference>
<dbReference type="PANTHER" id="PTHR44757:SF2">
    <property type="entry name" value="BIOFILM ARCHITECTURE MAINTENANCE PROTEIN MBAA"/>
    <property type="match status" value="1"/>
</dbReference>
<sequence length="756" mass="83800">MKAHEAGTLPTDVYLSFVSSLFGNRGTLFTGMVVHILSCFIVYGYSQANFYLWLAAVFASVFAYRLYWFRRFDRTEKTLLSFRDIVRWEVSYVYGAAATALLLGIASGYAVVVLRDPYVSFMCIAVTMASMVSIVGRNFGSPLAVSLQTLGCCVPIILACLFTQQIHLILMSLLLVPFGLTTRSMATGVRDFLYRNVLASRELARLVDRFDVALKTISHGLIMADREGVVQVANRRAPDLLKLQDDGRLEGQTLLPLLKRSLGSGIGQLRTAMERAEEERFAEALVQLPDDSYINFTVSRRSEGGIVVVFEDVTARFIADEKIRYMARYDALTGLPNAHYFRELCRERLSRGSDQACLLLLDVEGFRHVNDVRGHRVGDGLLQEVARRLSSVSAHRFVIARMIGDRFAILITGDAELDLFGEASSLHAAVQGSYSVDDHSLSVSVNGGYVLLPNHELSMEQWEIKADLALNDSKLKGNGALSCFLPEMDAIYFEGQRLRADLRQALRDKQLTVVYQPMYLPDGSAVESCEALVRWTHPQKGPIAPNIFVPLAEDMGIVSEISRYVMDQACRDCASWPEPVAVSVNLSVHDLRSADVVGWVTEALEEHKLPAQRLHVEVTESFFMDDPAAVCTILERLRSIGVTISIDDFGTGFSSLSYLDSLPLDIVKIDRAFVRDIGMQSKRMKLLRGIVQLTRELGLTVVLEGVETKQQLALINKYGLADVIQGYVFSAPVSPTELVTLLSENSVRKEAVGGAG</sequence>
<evidence type="ECO:0000313" key="4">
    <source>
        <dbReference type="EMBL" id="MET3588243.1"/>
    </source>
</evidence>
<dbReference type="SUPFAM" id="SSF141868">
    <property type="entry name" value="EAL domain-like"/>
    <property type="match status" value="1"/>
</dbReference>
<feature type="domain" description="GGDEF" evidence="3">
    <location>
        <begin position="354"/>
        <end position="486"/>
    </location>
</feature>
<dbReference type="Gene3D" id="3.30.450.20">
    <property type="entry name" value="PAS domain"/>
    <property type="match status" value="1"/>
</dbReference>
<dbReference type="Gene3D" id="3.20.20.450">
    <property type="entry name" value="EAL domain"/>
    <property type="match status" value="1"/>
</dbReference>
<dbReference type="InterPro" id="IPR000160">
    <property type="entry name" value="GGDEF_dom"/>
</dbReference>
<dbReference type="EMBL" id="JBEPLJ010000022">
    <property type="protein sequence ID" value="MET3588243.1"/>
    <property type="molecule type" value="Genomic_DNA"/>
</dbReference>
<feature type="domain" description="EAL" evidence="2">
    <location>
        <begin position="495"/>
        <end position="746"/>
    </location>
</feature>
<dbReference type="Proteomes" id="UP001549031">
    <property type="component" value="Unassembled WGS sequence"/>
</dbReference>
<feature type="transmembrane region" description="Helical" evidence="1">
    <location>
        <begin position="118"/>
        <end position="140"/>
    </location>
</feature>
<protein>
    <submittedName>
        <fullName evidence="4">Diguanylate cyclase (GGDEF)-like protein</fullName>
    </submittedName>
</protein>
<dbReference type="PROSITE" id="PS50887">
    <property type="entry name" value="GGDEF"/>
    <property type="match status" value="1"/>
</dbReference>
<dbReference type="Gene3D" id="3.30.70.270">
    <property type="match status" value="1"/>
</dbReference>
<dbReference type="NCBIfam" id="TIGR00254">
    <property type="entry name" value="GGDEF"/>
    <property type="match status" value="1"/>
</dbReference>
<dbReference type="SMART" id="SM00052">
    <property type="entry name" value="EAL"/>
    <property type="match status" value="1"/>
</dbReference>
<dbReference type="Pfam" id="PF00990">
    <property type="entry name" value="GGDEF"/>
    <property type="match status" value="1"/>
</dbReference>
<comment type="caution">
    <text evidence="4">The sequence shown here is derived from an EMBL/GenBank/DDBJ whole genome shotgun (WGS) entry which is preliminary data.</text>
</comment>
<dbReference type="InterPro" id="IPR035919">
    <property type="entry name" value="EAL_sf"/>
</dbReference>
<dbReference type="InterPro" id="IPR029787">
    <property type="entry name" value="Nucleotide_cyclase"/>
</dbReference>
<keyword evidence="1" id="KW-0472">Membrane</keyword>
<dbReference type="SUPFAM" id="SSF55073">
    <property type="entry name" value="Nucleotide cyclase"/>
    <property type="match status" value="1"/>
</dbReference>
<feature type="transmembrane region" description="Helical" evidence="1">
    <location>
        <begin position="90"/>
        <end position="112"/>
    </location>
</feature>
<evidence type="ECO:0000256" key="1">
    <source>
        <dbReference type="SAM" id="Phobius"/>
    </source>
</evidence>
<dbReference type="PANTHER" id="PTHR44757">
    <property type="entry name" value="DIGUANYLATE CYCLASE DGCP"/>
    <property type="match status" value="1"/>
</dbReference>
<accession>A0ABV2HCH8</accession>
<dbReference type="SMART" id="SM00267">
    <property type="entry name" value="GGDEF"/>
    <property type="match status" value="1"/>
</dbReference>
<dbReference type="SUPFAM" id="SSF55785">
    <property type="entry name" value="PYP-like sensor domain (PAS domain)"/>
    <property type="match status" value="1"/>
</dbReference>
<organism evidence="4 5">
    <name type="scientific">Pseudorhizobium tarimense</name>
    <dbReference type="NCBI Taxonomy" id="1079109"/>
    <lineage>
        <taxon>Bacteria</taxon>
        <taxon>Pseudomonadati</taxon>
        <taxon>Pseudomonadota</taxon>
        <taxon>Alphaproteobacteria</taxon>
        <taxon>Hyphomicrobiales</taxon>
        <taxon>Rhizobiaceae</taxon>
        <taxon>Rhizobium/Agrobacterium group</taxon>
        <taxon>Pseudorhizobium</taxon>
    </lineage>
</organism>
<proteinExistence type="predicted"/>
<dbReference type="Pfam" id="PF00563">
    <property type="entry name" value="EAL"/>
    <property type="match status" value="1"/>
</dbReference>
<keyword evidence="1" id="KW-0812">Transmembrane</keyword>
<dbReference type="InterPro" id="IPR052155">
    <property type="entry name" value="Biofilm_reg_signaling"/>
</dbReference>
<dbReference type="CDD" id="cd01948">
    <property type="entry name" value="EAL"/>
    <property type="match status" value="1"/>
</dbReference>
<keyword evidence="5" id="KW-1185">Reference proteome</keyword>
<evidence type="ECO:0000313" key="5">
    <source>
        <dbReference type="Proteomes" id="UP001549031"/>
    </source>
</evidence>
<feature type="transmembrane region" description="Helical" evidence="1">
    <location>
        <begin position="152"/>
        <end position="180"/>
    </location>
</feature>
<dbReference type="InterPro" id="IPR043128">
    <property type="entry name" value="Rev_trsase/Diguanyl_cyclase"/>
</dbReference>
<feature type="transmembrane region" description="Helical" evidence="1">
    <location>
        <begin position="51"/>
        <end position="69"/>
    </location>
</feature>
<dbReference type="InterPro" id="IPR001633">
    <property type="entry name" value="EAL_dom"/>
</dbReference>
<gene>
    <name evidence="4" type="ORF">ABID21_004378</name>
</gene>
<dbReference type="InterPro" id="IPR035965">
    <property type="entry name" value="PAS-like_dom_sf"/>
</dbReference>
<keyword evidence="1" id="KW-1133">Transmembrane helix</keyword>
<dbReference type="RefSeq" id="WP_247246011.1">
    <property type="nucleotide sequence ID" value="NZ_JALJRA010000023.1"/>
</dbReference>
<evidence type="ECO:0000259" key="2">
    <source>
        <dbReference type="PROSITE" id="PS50883"/>
    </source>
</evidence>
<name>A0ABV2HCH8_9HYPH</name>